<protein>
    <submittedName>
        <fullName evidence="5">Succinyldiaminopimelate transaminase</fullName>
        <ecNumber evidence="5">2.6.1.17</ecNumber>
    </submittedName>
</protein>
<dbReference type="InterPro" id="IPR015424">
    <property type="entry name" value="PyrdxlP-dep_Trfase"/>
</dbReference>
<organism evidence="5 6">
    <name type="scientific">Spectribacter acetivorans</name>
    <dbReference type="NCBI Taxonomy" id="3075603"/>
    <lineage>
        <taxon>Bacteria</taxon>
        <taxon>Pseudomonadati</taxon>
        <taxon>Pseudomonadota</taxon>
        <taxon>Gammaproteobacteria</taxon>
        <taxon>Salinisphaerales</taxon>
        <taxon>Salinisphaeraceae</taxon>
        <taxon>Spectribacter</taxon>
    </lineage>
</organism>
<dbReference type="NCBIfam" id="TIGR03538">
    <property type="entry name" value="DapC_gpp"/>
    <property type="match status" value="1"/>
</dbReference>
<comment type="cofactor">
    <cofactor evidence="1">
        <name>pyridoxal 5'-phosphate</name>
        <dbReference type="ChEBI" id="CHEBI:597326"/>
    </cofactor>
</comment>
<dbReference type="InterPro" id="IPR004839">
    <property type="entry name" value="Aminotransferase_I/II_large"/>
</dbReference>
<name>A0ABU3B4E3_9GAMM</name>
<evidence type="ECO:0000259" key="4">
    <source>
        <dbReference type="Pfam" id="PF00155"/>
    </source>
</evidence>
<dbReference type="RefSeq" id="WP_311657023.1">
    <property type="nucleotide sequence ID" value="NZ_JAVRHY010000002.1"/>
</dbReference>
<keyword evidence="2 5" id="KW-0032">Aminotransferase</keyword>
<dbReference type="InterPro" id="IPR050881">
    <property type="entry name" value="LL-DAP_aminotransferase"/>
</dbReference>
<reference evidence="5 6" key="1">
    <citation type="submission" date="2023-09" db="EMBL/GenBank/DDBJ databases">
        <authorList>
            <person name="Rey-Velasco X."/>
        </authorList>
    </citation>
    <scope>NUCLEOTIDE SEQUENCE [LARGE SCALE GENOMIC DNA]</scope>
    <source>
        <strain evidence="5 6">P385</strain>
    </source>
</reference>
<gene>
    <name evidence="5" type="primary">dapC</name>
    <name evidence="5" type="ORF">RM531_02430</name>
</gene>
<dbReference type="Proteomes" id="UP001259982">
    <property type="component" value="Unassembled WGS sequence"/>
</dbReference>
<dbReference type="PANTHER" id="PTHR42832">
    <property type="entry name" value="AMINO ACID AMINOTRANSFERASE"/>
    <property type="match status" value="1"/>
</dbReference>
<accession>A0ABU3B4E3</accession>
<keyword evidence="6" id="KW-1185">Reference proteome</keyword>
<dbReference type="Pfam" id="PF00155">
    <property type="entry name" value="Aminotran_1_2"/>
    <property type="match status" value="1"/>
</dbReference>
<dbReference type="InterPro" id="IPR015422">
    <property type="entry name" value="PyrdxlP-dep_Trfase_small"/>
</dbReference>
<evidence type="ECO:0000256" key="1">
    <source>
        <dbReference type="ARBA" id="ARBA00001933"/>
    </source>
</evidence>
<sequence>MNPRLDRLQPYPFERLAELLAGAVPPADVAPISLGVGEPQHPAPDCARQALIDHLDGFSRYPATRGEAALREAIADWLTRRFGLDRCPPDPDTQILPVAGTREALFAFAQAVVASPNARVALPNPGYQIYEGAALLAGAEPLYLPCRADNGFRPDLDAVTPAQWRQCELVYLCSPGNPTGAVLDADYLARALALAERHDFILAADECYSEIYLDEQAPPPGLLEVAAGQGNDRFQRCVVFHSLSKRSNLPGLRSGFVAGDAEVLRQFLRYRTYHGATLGPPVQAASRAAWSDEAHVLANRDAYRAKFDAVLPILAPMLDVARPAGSFYLWPALPDAVAGGDDETFVRALFEQQHLRAVPGRYLGRDAGGGNPGNGRLRLSLVAGVPECVEAAHRIVRVAERLGD</sequence>
<dbReference type="CDD" id="cd00609">
    <property type="entry name" value="AAT_like"/>
    <property type="match status" value="1"/>
</dbReference>
<keyword evidence="3 5" id="KW-0808">Transferase</keyword>
<dbReference type="InterPro" id="IPR019878">
    <property type="entry name" value="DapC_beta/gammaproteobac"/>
</dbReference>
<evidence type="ECO:0000313" key="5">
    <source>
        <dbReference type="EMBL" id="MDT0617320.1"/>
    </source>
</evidence>
<dbReference type="PANTHER" id="PTHR42832:SF3">
    <property type="entry name" value="L-GLUTAMINE--4-(METHYLSULFANYL)-2-OXOBUTANOATE AMINOTRANSFERASE"/>
    <property type="match status" value="1"/>
</dbReference>
<dbReference type="GO" id="GO:0009016">
    <property type="term" value="F:succinyldiaminopimelate transaminase activity"/>
    <property type="evidence" value="ECO:0007669"/>
    <property type="project" value="UniProtKB-EC"/>
</dbReference>
<feature type="domain" description="Aminotransferase class I/classII large" evidence="4">
    <location>
        <begin position="32"/>
        <end position="387"/>
    </location>
</feature>
<evidence type="ECO:0000313" key="6">
    <source>
        <dbReference type="Proteomes" id="UP001259982"/>
    </source>
</evidence>
<dbReference type="EC" id="2.6.1.17" evidence="5"/>
<dbReference type="Gene3D" id="3.40.640.10">
    <property type="entry name" value="Type I PLP-dependent aspartate aminotransferase-like (Major domain)"/>
    <property type="match status" value="1"/>
</dbReference>
<dbReference type="SUPFAM" id="SSF53383">
    <property type="entry name" value="PLP-dependent transferases"/>
    <property type="match status" value="1"/>
</dbReference>
<evidence type="ECO:0000256" key="2">
    <source>
        <dbReference type="ARBA" id="ARBA00022576"/>
    </source>
</evidence>
<dbReference type="EMBL" id="JAVRHY010000002">
    <property type="protein sequence ID" value="MDT0617320.1"/>
    <property type="molecule type" value="Genomic_DNA"/>
</dbReference>
<evidence type="ECO:0000256" key="3">
    <source>
        <dbReference type="ARBA" id="ARBA00022679"/>
    </source>
</evidence>
<dbReference type="Gene3D" id="3.90.1150.10">
    <property type="entry name" value="Aspartate Aminotransferase, domain 1"/>
    <property type="match status" value="1"/>
</dbReference>
<dbReference type="InterPro" id="IPR015421">
    <property type="entry name" value="PyrdxlP-dep_Trfase_major"/>
</dbReference>
<proteinExistence type="predicted"/>
<comment type="caution">
    <text evidence="5">The sequence shown here is derived from an EMBL/GenBank/DDBJ whole genome shotgun (WGS) entry which is preliminary data.</text>
</comment>